<evidence type="ECO:0000313" key="3">
    <source>
        <dbReference type="Proteomes" id="UP000285211"/>
    </source>
</evidence>
<organism evidence="2 3">
    <name type="scientific">Flavobacterium sufflavum</name>
    <dbReference type="NCBI Taxonomy" id="1921138"/>
    <lineage>
        <taxon>Bacteria</taxon>
        <taxon>Pseudomonadati</taxon>
        <taxon>Bacteroidota</taxon>
        <taxon>Flavobacteriia</taxon>
        <taxon>Flavobacteriales</taxon>
        <taxon>Flavobacteriaceae</taxon>
        <taxon>Flavobacterium</taxon>
    </lineage>
</organism>
<sequence length="79" mass="9045">MTSDLKISFSSSFPAVSDEWPSASLRSAPINFSKEKRKKESHSSSGRFQKSRFFRKNTTLNRSVQKVVFSVQQNSELEK</sequence>
<protein>
    <submittedName>
        <fullName evidence="2">Uncharacterized protein</fullName>
    </submittedName>
</protein>
<feature type="region of interest" description="Disordered" evidence="1">
    <location>
        <begin position="31"/>
        <end position="50"/>
    </location>
</feature>
<evidence type="ECO:0000256" key="1">
    <source>
        <dbReference type="SAM" id="MobiDB-lite"/>
    </source>
</evidence>
<dbReference type="AlphaFoldDB" id="A0A3S2V3J4"/>
<evidence type="ECO:0000313" key="2">
    <source>
        <dbReference type="EMBL" id="RVT75331.1"/>
    </source>
</evidence>
<dbReference type="RefSeq" id="WP_128195560.1">
    <property type="nucleotide sequence ID" value="NZ_SACJ01000006.1"/>
</dbReference>
<gene>
    <name evidence="2" type="ORF">EOD40_11240</name>
</gene>
<name>A0A3S2V3J4_9FLAO</name>
<feature type="compositionally biased region" description="Polar residues" evidence="1">
    <location>
        <begin position="1"/>
        <end position="14"/>
    </location>
</feature>
<proteinExistence type="predicted"/>
<feature type="region of interest" description="Disordered" evidence="1">
    <location>
        <begin position="1"/>
        <end position="22"/>
    </location>
</feature>
<dbReference type="Proteomes" id="UP000285211">
    <property type="component" value="Unassembled WGS sequence"/>
</dbReference>
<accession>A0A3S2V3J4</accession>
<comment type="caution">
    <text evidence="2">The sequence shown here is derived from an EMBL/GenBank/DDBJ whole genome shotgun (WGS) entry which is preliminary data.</text>
</comment>
<reference evidence="2 3" key="1">
    <citation type="submission" date="2019-01" db="EMBL/GenBank/DDBJ databases">
        <authorList>
            <person name="Chen W.-M."/>
        </authorList>
    </citation>
    <scope>NUCLEOTIDE SEQUENCE [LARGE SCALE GENOMIC DNA]</scope>
    <source>
        <strain evidence="2 3">BBQ-12</strain>
    </source>
</reference>
<dbReference type="EMBL" id="SACJ01000006">
    <property type="protein sequence ID" value="RVT75331.1"/>
    <property type="molecule type" value="Genomic_DNA"/>
</dbReference>
<keyword evidence="3" id="KW-1185">Reference proteome</keyword>